<dbReference type="PANTHER" id="PTHR47354:SF5">
    <property type="entry name" value="PROTEIN RFBI"/>
    <property type="match status" value="1"/>
</dbReference>
<dbReference type="Pfam" id="PF00111">
    <property type="entry name" value="Fer2"/>
    <property type="match status" value="1"/>
</dbReference>
<reference evidence="4" key="1">
    <citation type="journal article" date="2019" name="Int. J. Syst. Evol. Microbiol.">
        <title>The Global Catalogue of Microorganisms (GCM) 10K type strain sequencing project: providing services to taxonomists for standard genome sequencing and annotation.</title>
        <authorList>
            <consortium name="The Broad Institute Genomics Platform"/>
            <consortium name="The Broad Institute Genome Sequencing Center for Infectious Disease"/>
            <person name="Wu L."/>
            <person name="Ma J."/>
        </authorList>
    </citation>
    <scope>NUCLEOTIDE SEQUENCE [LARGE SCALE GENOMIC DNA]</scope>
    <source>
        <strain evidence="4">CCUG 54329</strain>
    </source>
</reference>
<comment type="caution">
    <text evidence="3">The sequence shown here is derived from an EMBL/GenBank/DDBJ whole genome shotgun (WGS) entry which is preliminary data.</text>
</comment>
<gene>
    <name evidence="3" type="ORF">ACFQ24_04520</name>
</gene>
<dbReference type="CDD" id="cd00207">
    <property type="entry name" value="fer2"/>
    <property type="match status" value="1"/>
</dbReference>
<evidence type="ECO:0000313" key="3">
    <source>
        <dbReference type="EMBL" id="MFD1104156.1"/>
    </source>
</evidence>
<sequence>MFSFLKKQRSSKVSIAGEPAILEIPRGKTLLEAMLAEGLAMPHDCKVGSCGTCRFKLMDGKIGELSPSALVLERDALSQGYRLACQAMPRSDLVIALDAPLSRQQAVESFTATIVATSRLCPDIINLVVEIDRPMQFSPGQYADLTGPGMAEPRSYSFAFAPERGEAQRLEFHVRHVPGGLFTDWLFGED</sequence>
<name>A0ABW3NUY0_9SPHN</name>
<dbReference type="PANTHER" id="PTHR47354">
    <property type="entry name" value="NADH OXIDOREDUCTASE HCR"/>
    <property type="match status" value="1"/>
</dbReference>
<dbReference type="EMBL" id="JBHTLS010000073">
    <property type="protein sequence ID" value="MFD1104156.1"/>
    <property type="molecule type" value="Genomic_DNA"/>
</dbReference>
<dbReference type="RefSeq" id="WP_380909299.1">
    <property type="nucleotide sequence ID" value="NZ_JBHTLS010000073.1"/>
</dbReference>
<dbReference type="InterPro" id="IPR036010">
    <property type="entry name" value="2Fe-2S_ferredoxin-like_sf"/>
</dbReference>
<keyword evidence="4" id="KW-1185">Reference proteome</keyword>
<accession>A0ABW3NUY0</accession>
<dbReference type="PROSITE" id="PS51085">
    <property type="entry name" value="2FE2S_FER_2"/>
    <property type="match status" value="1"/>
</dbReference>
<feature type="domain" description="2Fe-2S ferredoxin-type" evidence="1">
    <location>
        <begin position="11"/>
        <end position="101"/>
    </location>
</feature>
<dbReference type="Gene3D" id="2.40.30.10">
    <property type="entry name" value="Translation factors"/>
    <property type="match status" value="1"/>
</dbReference>
<evidence type="ECO:0000313" key="4">
    <source>
        <dbReference type="Proteomes" id="UP001597203"/>
    </source>
</evidence>
<dbReference type="InterPro" id="IPR008333">
    <property type="entry name" value="Cbr1-like_FAD-bd_dom"/>
</dbReference>
<dbReference type="Gene3D" id="3.10.20.30">
    <property type="match status" value="1"/>
</dbReference>
<dbReference type="InterPro" id="IPR006058">
    <property type="entry name" value="2Fe2S_fd_BS"/>
</dbReference>
<evidence type="ECO:0000259" key="1">
    <source>
        <dbReference type="PROSITE" id="PS51085"/>
    </source>
</evidence>
<dbReference type="InterPro" id="IPR001041">
    <property type="entry name" value="2Fe-2S_ferredoxin-type"/>
</dbReference>
<evidence type="ECO:0000259" key="2">
    <source>
        <dbReference type="PROSITE" id="PS51384"/>
    </source>
</evidence>
<organism evidence="3 4">
    <name type="scientific">Sphingobium olei</name>
    <dbReference type="NCBI Taxonomy" id="420955"/>
    <lineage>
        <taxon>Bacteria</taxon>
        <taxon>Pseudomonadati</taxon>
        <taxon>Pseudomonadota</taxon>
        <taxon>Alphaproteobacteria</taxon>
        <taxon>Sphingomonadales</taxon>
        <taxon>Sphingomonadaceae</taxon>
        <taxon>Sphingobium</taxon>
    </lineage>
</organism>
<dbReference type="InterPro" id="IPR017927">
    <property type="entry name" value="FAD-bd_FR_type"/>
</dbReference>
<proteinExistence type="predicted"/>
<dbReference type="Proteomes" id="UP001597203">
    <property type="component" value="Unassembled WGS sequence"/>
</dbReference>
<dbReference type="PROSITE" id="PS51384">
    <property type="entry name" value="FAD_FR"/>
    <property type="match status" value="1"/>
</dbReference>
<dbReference type="SUPFAM" id="SSF63380">
    <property type="entry name" value="Riboflavin synthase domain-like"/>
    <property type="match status" value="1"/>
</dbReference>
<dbReference type="InterPro" id="IPR012675">
    <property type="entry name" value="Beta-grasp_dom_sf"/>
</dbReference>
<dbReference type="SUPFAM" id="SSF54292">
    <property type="entry name" value="2Fe-2S ferredoxin-like"/>
    <property type="match status" value="1"/>
</dbReference>
<dbReference type="InterPro" id="IPR017938">
    <property type="entry name" value="Riboflavin_synthase-like_b-brl"/>
</dbReference>
<dbReference type="PROSITE" id="PS00197">
    <property type="entry name" value="2FE2S_FER_1"/>
    <property type="match status" value="1"/>
</dbReference>
<dbReference type="Pfam" id="PF00970">
    <property type="entry name" value="FAD_binding_6"/>
    <property type="match status" value="1"/>
</dbReference>
<dbReference type="InterPro" id="IPR050415">
    <property type="entry name" value="MRET"/>
</dbReference>
<feature type="domain" description="FAD-binding FR-type" evidence="2">
    <location>
        <begin position="107"/>
        <end position="190"/>
    </location>
</feature>
<protein>
    <submittedName>
        <fullName evidence="3">2Fe-2S iron-sulfur cluster-binding protein</fullName>
    </submittedName>
</protein>